<name>A0A1W6K0Q2_9CREN</name>
<gene>
    <name evidence="9" type="ORF">B6F84_08670</name>
</gene>
<dbReference type="InterPro" id="IPR050545">
    <property type="entry name" value="Mycobact_MmpL"/>
</dbReference>
<keyword evidence="3" id="KW-1003">Cell membrane</keyword>
<dbReference type="Pfam" id="PF03176">
    <property type="entry name" value="MMPL"/>
    <property type="match status" value="2"/>
</dbReference>
<feature type="transmembrane region" description="Helical" evidence="7">
    <location>
        <begin position="772"/>
        <end position="797"/>
    </location>
</feature>
<keyword evidence="5 7" id="KW-1133">Transmembrane helix</keyword>
<feature type="transmembrane region" description="Helical" evidence="7">
    <location>
        <begin position="326"/>
        <end position="347"/>
    </location>
</feature>
<dbReference type="OrthoDB" id="42357at2157"/>
<dbReference type="PANTHER" id="PTHR33406:SF6">
    <property type="entry name" value="MEMBRANE PROTEIN YDGH-RELATED"/>
    <property type="match status" value="1"/>
</dbReference>
<accession>A0A1W6K0Q2</accession>
<protein>
    <submittedName>
        <fullName evidence="9">Antibiotic transporter</fullName>
    </submittedName>
</protein>
<reference evidence="9 10" key="1">
    <citation type="submission" date="2017-03" db="EMBL/GenBank/DDBJ databases">
        <title>Sulfur activation and transportation mechanism of thermophilic Archaea Acidianus manzaensis YN-25.</title>
        <authorList>
            <person name="Ma Y."/>
            <person name="Yang Y."/>
            <person name="Xia J."/>
        </authorList>
    </citation>
    <scope>NUCLEOTIDE SEQUENCE [LARGE SCALE GENOMIC DNA]</scope>
    <source>
        <strain evidence="9 10">YN-25</strain>
    </source>
</reference>
<dbReference type="Proteomes" id="UP000193404">
    <property type="component" value="Chromosome"/>
</dbReference>
<evidence type="ECO:0000256" key="2">
    <source>
        <dbReference type="ARBA" id="ARBA00010157"/>
    </source>
</evidence>
<evidence type="ECO:0000256" key="1">
    <source>
        <dbReference type="ARBA" id="ARBA00004651"/>
    </source>
</evidence>
<organism evidence="9 10">
    <name type="scientific">Acidianus manzaensis</name>
    <dbReference type="NCBI Taxonomy" id="282676"/>
    <lineage>
        <taxon>Archaea</taxon>
        <taxon>Thermoproteota</taxon>
        <taxon>Thermoprotei</taxon>
        <taxon>Sulfolobales</taxon>
        <taxon>Sulfolobaceae</taxon>
        <taxon>Acidianus</taxon>
    </lineage>
</organism>
<feature type="transmembrane region" description="Helical" evidence="7">
    <location>
        <begin position="399"/>
        <end position="419"/>
    </location>
</feature>
<feature type="transmembrane region" description="Helical" evidence="7">
    <location>
        <begin position="738"/>
        <end position="760"/>
    </location>
</feature>
<feature type="transmembrane region" description="Helical" evidence="7">
    <location>
        <begin position="644"/>
        <end position="664"/>
    </location>
</feature>
<evidence type="ECO:0000256" key="4">
    <source>
        <dbReference type="ARBA" id="ARBA00022692"/>
    </source>
</evidence>
<feature type="transmembrane region" description="Helical" evidence="7">
    <location>
        <begin position="431"/>
        <end position="451"/>
    </location>
</feature>
<evidence type="ECO:0000256" key="7">
    <source>
        <dbReference type="SAM" id="Phobius"/>
    </source>
</evidence>
<dbReference type="GO" id="GO:0005886">
    <property type="term" value="C:plasma membrane"/>
    <property type="evidence" value="ECO:0007669"/>
    <property type="project" value="UniProtKB-SubCell"/>
</dbReference>
<dbReference type="STRING" id="282676.B6F84_08670"/>
<proteinExistence type="inferred from homology"/>
<dbReference type="KEGG" id="aman:B6F84_08670"/>
<keyword evidence="4 7" id="KW-0812">Transmembrane</keyword>
<evidence type="ECO:0000256" key="3">
    <source>
        <dbReference type="ARBA" id="ARBA00022475"/>
    </source>
</evidence>
<dbReference type="SUPFAM" id="SSF82866">
    <property type="entry name" value="Multidrug efflux transporter AcrB transmembrane domain"/>
    <property type="match status" value="2"/>
</dbReference>
<evidence type="ECO:0000256" key="5">
    <source>
        <dbReference type="ARBA" id="ARBA00022989"/>
    </source>
</evidence>
<feature type="transmembrane region" description="Helical" evidence="7">
    <location>
        <begin position="671"/>
        <end position="691"/>
    </location>
</feature>
<comment type="subcellular location">
    <subcellularLocation>
        <location evidence="1">Cell membrane</location>
        <topology evidence="1">Multi-pass membrane protein</topology>
    </subcellularLocation>
</comment>
<dbReference type="GeneID" id="41590985"/>
<evidence type="ECO:0000256" key="6">
    <source>
        <dbReference type="ARBA" id="ARBA00023136"/>
    </source>
</evidence>
<feature type="transmembrane region" description="Helical" evidence="7">
    <location>
        <begin position="697"/>
        <end position="717"/>
    </location>
</feature>
<feature type="transmembrane region" description="Helical" evidence="7">
    <location>
        <begin position="489"/>
        <end position="507"/>
    </location>
</feature>
<keyword evidence="10" id="KW-1185">Reference proteome</keyword>
<dbReference type="AlphaFoldDB" id="A0A1W6K0Q2"/>
<dbReference type="EMBL" id="CP020477">
    <property type="protein sequence ID" value="ARM76089.1"/>
    <property type="molecule type" value="Genomic_DNA"/>
</dbReference>
<sequence>MKLVLLLPWIIIAILLSPIALSIQNHFVYSDAPFLNTQYQSVKVENILKEYFNYTKESEIFVLINGSYNYSLHEIENSSKYLKNYNIITPYSYIKQINESYLNAISPLISKGLNILEPYLELYNNLTRERLELLNNITCFEYQLNVTYGGNATNSSYVNVYKEYLNKTHSPQLAGYYTFHDPFIFLFSRNNFTNVTLIRYTLENFNNYSYLIYKIKGVNIPEEALANPKGFVLQEIENEAPPPPISLDNFHKNDTWLFIITVPDNESLTNVENFIQHTHGIVTGHFPIYAQSAYYTSENLKTIDIVTFILVGILLIVLLRSLLPIILLIFSALLGIEIAYGFLYTSTIFGYQIYYISGLVIPPIVFGITIDYSILFMYRYFEELKKNDSNPLKKAFRTAGRGAIFSGLSIALGFSSFLLSPSPLLRNIGEALIIASLSALIPATLFNYTALSKIPDKYLSFPKKEVPNPIDARQKYLKIVSSFSIKHKYIIVTIMAILAIISLGVFLTHNTNVAIYEIVPSNSETVKGENILSNMFNYSIDYIIIKGNPNSSYATIYNVSKMIIEKGGLVYGPASYGVDASATPSYLTNLYYNHNYSVIYVYIPYPVFSNNAINLTKELINEGFMVGGSNANRIDIVDNTVSTYYSFTLPLTIIFIIIYISIILKSVIVPLRLSATLLVSSIVGVAVMFLVFKSVYWLSPLIVFALLFSLGIDYDMFIILRIKEEKEKDENERILKGVINTGLVVTAAGLILSGAFFSLMSANMRFLEEIGFSVGFSILFDTFIVRPIFVPAIMSILKQYNWWPARESKTST</sequence>
<dbReference type="InterPro" id="IPR004869">
    <property type="entry name" value="MMPL_dom"/>
</dbReference>
<dbReference type="RefSeq" id="WP_148691871.1">
    <property type="nucleotide sequence ID" value="NZ_CP020477.1"/>
</dbReference>
<feature type="domain" description="Membrane transport protein MMPL" evidence="8">
    <location>
        <begin position="646"/>
        <end position="805"/>
    </location>
</feature>
<comment type="similarity">
    <text evidence="2">Belongs to the resistance-nodulation-cell division (RND) (TC 2.A.6) family. MmpL subfamily.</text>
</comment>
<feature type="domain" description="Membrane transport protein MMPL" evidence="8">
    <location>
        <begin position="282"/>
        <end position="435"/>
    </location>
</feature>
<keyword evidence="6 7" id="KW-0472">Membrane</keyword>
<dbReference type="PANTHER" id="PTHR33406">
    <property type="entry name" value="MEMBRANE PROTEIN MJ1562-RELATED"/>
    <property type="match status" value="1"/>
</dbReference>
<evidence type="ECO:0000313" key="10">
    <source>
        <dbReference type="Proteomes" id="UP000193404"/>
    </source>
</evidence>
<dbReference type="Gene3D" id="1.20.1640.10">
    <property type="entry name" value="Multidrug efflux transporter AcrB transmembrane domain"/>
    <property type="match status" value="2"/>
</dbReference>
<evidence type="ECO:0000313" key="9">
    <source>
        <dbReference type="EMBL" id="ARM76089.1"/>
    </source>
</evidence>
<feature type="transmembrane region" description="Helical" evidence="7">
    <location>
        <begin position="353"/>
        <end position="378"/>
    </location>
</feature>
<evidence type="ECO:0000259" key="8">
    <source>
        <dbReference type="Pfam" id="PF03176"/>
    </source>
</evidence>